<reference evidence="2" key="1">
    <citation type="submission" date="2020-11" db="EMBL/GenBank/DDBJ databases">
        <title>Chlorella ohadii genome sequencing and assembly.</title>
        <authorList>
            <person name="Murik O."/>
            <person name="Treves H."/>
            <person name="Kedem I."/>
            <person name="Shotland Y."/>
            <person name="Kaplan A."/>
        </authorList>
    </citation>
    <scope>NUCLEOTIDE SEQUENCE</scope>
    <source>
        <strain evidence="2">1</strain>
    </source>
</reference>
<keyword evidence="3" id="KW-1185">Reference proteome</keyword>
<feature type="region of interest" description="Disordered" evidence="1">
    <location>
        <begin position="932"/>
        <end position="976"/>
    </location>
</feature>
<sequence length="1461" mass="150921">MLHTLLATAALGLALALLLWRRQALRLRLESKLRIAVCRDPARRTIASGDGRVPAVAAELHRIRKLLSLLLLLRFVAVDAAAAGPPLLTTPGLRLLSLGDYFASLQPEGPVSWQRALVSIGDRFGLTALLPLALFLPTRWQTEACAGGLLARFPSLAASALVTTAISTLDAVAFAQTTHLVAAGHKRRQQGRLSGSSDGGSFGGREAANAAVEAAATAEASKQQAAEGSAAGNSEPAVSGPLHILLRGGSNADLLEGATAPLLLTLSAVLRQLGLSEAEAADESLAPAPEAKPLSPLLPDLFIGNGGLTLTHSKAGAATCRLMAAVANRLTANALQGLSAAAEQLAPHECSQLGQTFAVCLEPGGAQIGTLDGLLDALEGSGHSVDLRLVSNLTSFGVGFSVRGSDGSWQQVPICYPMRCAGLWARDEAGAPIDVVTLVSHGSIVLRCRGPQLNFDLEWCLNVSSFTGWLPLASPKREWANGPASQIVHPLSPLDEKAGDAAAGLPAAAAGQQQQQQQQQWQWRTQLVRLVTAATCIADVAAQRDMLLFGAMAGRCTIFPLLLGGEAKFSLLALYRQAAAEGWSYAPEARQLAAALAALPCDALQEPATAADAARRALACLPQRSVFSAVHTCRQALQAALAAAEQLCPRAAAKQDEQRRPDGAAADAKPAPPPLAVWVQLLSDEQQLVEVPASASLEELQLECEQATGVPPELQRLCVQEEALHTAGLGCLLTAARRIGSREQLARSLQDASCFFLVPEGLSRELRGRGLAAWAHENVLQPLAELQAPPDTVRVLIVTLDGCRRSVLLPSGSSLQAVQRQAQLQAGLAPEQQRLLVLQLRPLSKAQRVALALLRLLLGLLLWATGWLTVAFRWLLDLPPPAGPVEVQLTTECGRQVTLAVSADTTLAQLQELVSEQYPGAQLDLRQLALSPARPPAAGPSSGSDNDQGPMLRALPDEATFPPPSQPSMRPTSATQQLAAVRPDGVAAGLDQPGTWTAFTSAADADATTAVEPTTRRPLSLSRQPTPLLPCGLTAEELAALAASQAAAGSGMADAESPKDEQASESRRSFERVNRVASATAAARQARRRSPGPAALPPLPALNWQQGLGALARQRSASEGRLAAVVQQLEPTTPRGSAETITAAQRLAAISPGPLSNGAGADPGSPSVLAASKAPGWPQAPAWAAAAPGSPRAVRSSAPALPAHWQRQVAALEALTGTHSPCAAARGGGEASAEGLEWVPGSPRGSLQHTPDAELLSFRTSGRPGPSRLSAASGSTAAVSEPAPARGRRGGGTNGGEQAGSQRGWAAAQAESFAPQAEPAGAAASDEAAAAGGEEEEEAPFPEDPGMSCFSSQASAAAAAAAPPRASGAWLDGPAKQAPTAGQPQPQPVSAAAALERPCFPEDTGDGKSAAPHALRQLSPSAAFTAAQGGDAGSPPATPSPSTPRKKRGGLFSALNRIMRF</sequence>
<dbReference type="InterPro" id="IPR029071">
    <property type="entry name" value="Ubiquitin-like_domsf"/>
</dbReference>
<protein>
    <recommendedName>
        <fullName evidence="4">Ubiquitin-like domain-containing protein</fullName>
    </recommendedName>
</protein>
<dbReference type="SUPFAM" id="SSF54236">
    <property type="entry name" value="Ubiquitin-like"/>
    <property type="match status" value="1"/>
</dbReference>
<name>A0AAD5DL52_9CHLO</name>
<feature type="region of interest" description="Disordered" evidence="1">
    <location>
        <begin position="213"/>
        <end position="236"/>
    </location>
</feature>
<evidence type="ECO:0000313" key="2">
    <source>
        <dbReference type="EMBL" id="KAI7840017.1"/>
    </source>
</evidence>
<dbReference type="Proteomes" id="UP001205105">
    <property type="component" value="Unassembled WGS sequence"/>
</dbReference>
<feature type="compositionally biased region" description="Low complexity" evidence="1">
    <location>
        <begin position="1075"/>
        <end position="1084"/>
    </location>
</feature>
<feature type="compositionally biased region" description="Low complexity" evidence="1">
    <location>
        <begin position="1351"/>
        <end position="1394"/>
    </location>
</feature>
<proteinExistence type="predicted"/>
<dbReference type="EMBL" id="JADXDR010000086">
    <property type="protein sequence ID" value="KAI7840017.1"/>
    <property type="molecule type" value="Genomic_DNA"/>
</dbReference>
<feature type="region of interest" description="Disordered" evidence="1">
    <location>
        <begin position="1049"/>
        <end position="1099"/>
    </location>
</feature>
<feature type="compositionally biased region" description="Basic and acidic residues" evidence="1">
    <location>
        <begin position="1056"/>
        <end position="1074"/>
    </location>
</feature>
<organism evidence="2 3">
    <name type="scientific">Chlorella ohadii</name>
    <dbReference type="NCBI Taxonomy" id="2649997"/>
    <lineage>
        <taxon>Eukaryota</taxon>
        <taxon>Viridiplantae</taxon>
        <taxon>Chlorophyta</taxon>
        <taxon>core chlorophytes</taxon>
        <taxon>Trebouxiophyceae</taxon>
        <taxon>Chlorellales</taxon>
        <taxon>Chlorellaceae</taxon>
        <taxon>Chlorella clade</taxon>
        <taxon>Chlorella</taxon>
    </lineage>
</organism>
<comment type="caution">
    <text evidence="2">The sequence shown here is derived from an EMBL/GenBank/DDBJ whole genome shotgun (WGS) entry which is preliminary data.</text>
</comment>
<feature type="region of interest" description="Disordered" evidence="1">
    <location>
        <begin position="1223"/>
        <end position="1461"/>
    </location>
</feature>
<evidence type="ECO:0008006" key="4">
    <source>
        <dbReference type="Google" id="ProtNLM"/>
    </source>
</evidence>
<evidence type="ECO:0000256" key="1">
    <source>
        <dbReference type="SAM" id="MobiDB-lite"/>
    </source>
</evidence>
<feature type="compositionally biased region" description="Low complexity" evidence="1">
    <location>
        <begin position="213"/>
        <end position="227"/>
    </location>
</feature>
<feature type="compositionally biased region" description="Polar residues" evidence="1">
    <location>
        <begin position="967"/>
        <end position="976"/>
    </location>
</feature>
<evidence type="ECO:0000313" key="3">
    <source>
        <dbReference type="Proteomes" id="UP001205105"/>
    </source>
</evidence>
<feature type="region of interest" description="Disordered" evidence="1">
    <location>
        <begin position="185"/>
        <end position="204"/>
    </location>
</feature>
<dbReference type="PANTHER" id="PTHR45725:SF18">
    <property type="entry name" value="ORC1-LIKE AAA ATPASE DOMAIN-CONTAINING PROTEIN"/>
    <property type="match status" value="1"/>
</dbReference>
<feature type="region of interest" description="Disordered" evidence="1">
    <location>
        <begin position="1154"/>
        <end position="1174"/>
    </location>
</feature>
<dbReference type="InterPro" id="IPR051425">
    <property type="entry name" value="Formin_Homology"/>
</dbReference>
<accession>A0AAD5DL52</accession>
<gene>
    <name evidence="2" type="ORF">COHA_006223</name>
</gene>
<dbReference type="CDD" id="cd17039">
    <property type="entry name" value="Ubl_ubiquitin_like"/>
    <property type="match status" value="1"/>
</dbReference>
<feature type="compositionally biased region" description="Low complexity" evidence="1">
    <location>
        <begin position="1306"/>
        <end position="1332"/>
    </location>
</feature>
<dbReference type="PANTHER" id="PTHR45725">
    <property type="entry name" value="FORMIN HOMOLOGY 2 FAMILY MEMBER"/>
    <property type="match status" value="1"/>
</dbReference>